<dbReference type="EMBL" id="JANBVO010000005">
    <property type="protein sequence ID" value="KAJ9151993.1"/>
    <property type="molecule type" value="Genomic_DNA"/>
</dbReference>
<keyword evidence="4" id="KW-1185">Reference proteome</keyword>
<dbReference type="InterPro" id="IPR050879">
    <property type="entry name" value="Acyltransferase_3"/>
</dbReference>
<keyword evidence="1" id="KW-0472">Membrane</keyword>
<feature type="transmembrane region" description="Helical" evidence="1">
    <location>
        <begin position="184"/>
        <end position="206"/>
    </location>
</feature>
<evidence type="ECO:0000313" key="4">
    <source>
        <dbReference type="Proteomes" id="UP001174694"/>
    </source>
</evidence>
<dbReference type="Pfam" id="PF01757">
    <property type="entry name" value="Acyl_transf_3"/>
    <property type="match status" value="1"/>
</dbReference>
<keyword evidence="1" id="KW-0812">Transmembrane</keyword>
<feature type="transmembrane region" description="Helical" evidence="1">
    <location>
        <begin position="73"/>
        <end position="95"/>
    </location>
</feature>
<evidence type="ECO:0000256" key="1">
    <source>
        <dbReference type="SAM" id="Phobius"/>
    </source>
</evidence>
<name>A0AA38S134_9PEZI</name>
<reference evidence="3" key="1">
    <citation type="submission" date="2022-07" db="EMBL/GenBank/DDBJ databases">
        <title>Fungi with potential for degradation of polypropylene.</title>
        <authorList>
            <person name="Gostincar C."/>
        </authorList>
    </citation>
    <scope>NUCLEOTIDE SEQUENCE</scope>
    <source>
        <strain evidence="3">EXF-13308</strain>
    </source>
</reference>
<sequence>MLHTLVPSFLADLVWPEHRSSWKLHRTSYLDGLRGLASFVVFICHYTEENHRYMVPTYGLNKDGDSSFVQLPFLRIIFSGRPMVHIFFVISGFVLSYKPLKSIHSYDIDKCYAVLSSSAFRRPIRLFAPCVVSTFIILVLIQAGWLYKPLPSVSEQMNDWLKTIFHNITWPWGWDALLNPRYDIHLWTIPIEFAHSMLLFLVVLMLARAKAIVRQSMVFMLMVYCLACGKWAAFEFFAGMFLAEIQIRQSTIPKYHELSAESTAPMPRSIRSPILHYGVHACIVLTWAFIGGWPNHDHKETPGIRYLFEQTPSAFVTNEHDMPQRFWFAVSAAFMVWSCGEVDFVRKFLEGGLAQYCGRISYAIYIVHGPVLGLFQRWVVGHAHIPVRGVEGTPDFAPEVLGAGVKGFFGDANPAQRTLSWFVGLLILGPIVTWASDLFWRLVDLPVISLGRRLENACLDHSDSR</sequence>
<dbReference type="PANTHER" id="PTHR23028">
    <property type="entry name" value="ACETYLTRANSFERASE"/>
    <property type="match status" value="1"/>
</dbReference>
<dbReference type="AlphaFoldDB" id="A0AA38S134"/>
<dbReference type="InterPro" id="IPR002656">
    <property type="entry name" value="Acyl_transf_3_dom"/>
</dbReference>
<keyword evidence="1" id="KW-1133">Transmembrane helix</keyword>
<organism evidence="3 4">
    <name type="scientific">Pleurostoma richardsiae</name>
    <dbReference type="NCBI Taxonomy" id="41990"/>
    <lineage>
        <taxon>Eukaryota</taxon>
        <taxon>Fungi</taxon>
        <taxon>Dikarya</taxon>
        <taxon>Ascomycota</taxon>
        <taxon>Pezizomycotina</taxon>
        <taxon>Sordariomycetes</taxon>
        <taxon>Sordariomycetidae</taxon>
        <taxon>Calosphaeriales</taxon>
        <taxon>Pleurostomataceae</taxon>
        <taxon>Pleurostoma</taxon>
    </lineage>
</organism>
<feature type="transmembrane region" description="Helical" evidence="1">
    <location>
        <begin position="421"/>
        <end position="443"/>
    </location>
</feature>
<feature type="transmembrane region" description="Helical" evidence="1">
    <location>
        <begin position="126"/>
        <end position="147"/>
    </location>
</feature>
<accession>A0AA38S134</accession>
<dbReference type="GO" id="GO:0016747">
    <property type="term" value="F:acyltransferase activity, transferring groups other than amino-acyl groups"/>
    <property type="evidence" value="ECO:0007669"/>
    <property type="project" value="InterPro"/>
</dbReference>
<evidence type="ECO:0000259" key="2">
    <source>
        <dbReference type="Pfam" id="PF01757"/>
    </source>
</evidence>
<feature type="transmembrane region" description="Helical" evidence="1">
    <location>
        <begin position="218"/>
        <end position="243"/>
    </location>
</feature>
<evidence type="ECO:0000313" key="3">
    <source>
        <dbReference type="EMBL" id="KAJ9151993.1"/>
    </source>
</evidence>
<gene>
    <name evidence="3" type="ORF">NKR23_g2648</name>
</gene>
<proteinExistence type="predicted"/>
<comment type="caution">
    <text evidence="3">The sequence shown here is derived from an EMBL/GenBank/DDBJ whole genome shotgun (WGS) entry which is preliminary data.</text>
</comment>
<feature type="domain" description="Acyltransferase 3" evidence="2">
    <location>
        <begin position="29"/>
        <end position="407"/>
    </location>
</feature>
<dbReference type="Proteomes" id="UP001174694">
    <property type="component" value="Unassembled WGS sequence"/>
</dbReference>
<dbReference type="PANTHER" id="PTHR23028:SF126">
    <property type="entry name" value="ACYLTRANSFERASE 3 DOMAIN-CONTAINING PROTEIN"/>
    <property type="match status" value="1"/>
</dbReference>
<protein>
    <submittedName>
        <fullName evidence="3">Hard surface induced protein</fullName>
    </submittedName>
</protein>